<dbReference type="AlphaFoldDB" id="A0A1K1RLJ4"/>
<dbReference type="STRING" id="1150368.SAMN02927921_03689"/>
<feature type="transmembrane region" description="Helical" evidence="6">
    <location>
        <begin position="506"/>
        <end position="523"/>
    </location>
</feature>
<evidence type="ECO:0000313" key="10">
    <source>
        <dbReference type="Proteomes" id="UP000182248"/>
    </source>
</evidence>
<keyword evidence="4 6" id="KW-1133">Transmembrane helix</keyword>
<accession>A0A1K1RLJ4</accession>
<dbReference type="PANTHER" id="PTHR30619">
    <property type="entry name" value="DNA INTERNALIZATION/COMPETENCE PROTEIN COMEC/REC2"/>
    <property type="match status" value="1"/>
</dbReference>
<feature type="transmembrane region" description="Helical" evidence="6">
    <location>
        <begin position="54"/>
        <end position="76"/>
    </location>
</feature>
<dbReference type="PANTHER" id="PTHR30619:SF1">
    <property type="entry name" value="RECOMBINATION PROTEIN 2"/>
    <property type="match status" value="1"/>
</dbReference>
<name>A0A1K1RLJ4_9FLAO</name>
<feature type="domain" description="DUF4131" evidence="8">
    <location>
        <begin position="31"/>
        <end position="186"/>
    </location>
</feature>
<dbReference type="Pfam" id="PF13567">
    <property type="entry name" value="DUF4131"/>
    <property type="match status" value="1"/>
</dbReference>
<protein>
    <submittedName>
        <fullName evidence="9">Competence protein ComEC</fullName>
    </submittedName>
</protein>
<reference evidence="9 10" key="1">
    <citation type="submission" date="2016-11" db="EMBL/GenBank/DDBJ databases">
        <authorList>
            <person name="Jaros S."/>
            <person name="Januszkiewicz K."/>
            <person name="Wedrychowicz H."/>
        </authorList>
    </citation>
    <scope>NUCLEOTIDE SEQUENCE [LARGE SCALE GENOMIC DNA]</scope>
    <source>
        <strain evidence="9 10">CGMCC 1.12145</strain>
    </source>
</reference>
<feature type="transmembrane region" description="Helical" evidence="6">
    <location>
        <begin position="448"/>
        <end position="468"/>
    </location>
</feature>
<dbReference type="GO" id="GO:0005886">
    <property type="term" value="C:plasma membrane"/>
    <property type="evidence" value="ECO:0007669"/>
    <property type="project" value="UniProtKB-SubCell"/>
</dbReference>
<dbReference type="RefSeq" id="WP_072318932.1">
    <property type="nucleotide sequence ID" value="NZ_FPJE01000028.1"/>
</dbReference>
<feature type="transmembrane region" description="Helical" evidence="6">
    <location>
        <begin position="286"/>
        <end position="302"/>
    </location>
</feature>
<dbReference type="InterPro" id="IPR025405">
    <property type="entry name" value="DUF4131"/>
</dbReference>
<keyword evidence="10" id="KW-1185">Reference proteome</keyword>
<evidence type="ECO:0000256" key="2">
    <source>
        <dbReference type="ARBA" id="ARBA00022475"/>
    </source>
</evidence>
<evidence type="ECO:0000256" key="3">
    <source>
        <dbReference type="ARBA" id="ARBA00022692"/>
    </source>
</evidence>
<keyword evidence="2" id="KW-1003">Cell membrane</keyword>
<evidence type="ECO:0000259" key="7">
    <source>
        <dbReference type="Pfam" id="PF03772"/>
    </source>
</evidence>
<feature type="domain" description="ComEC/Rec2-related protein" evidence="7">
    <location>
        <begin position="232"/>
        <end position="500"/>
    </location>
</feature>
<keyword evidence="5 6" id="KW-0472">Membrane</keyword>
<comment type="subcellular location">
    <subcellularLocation>
        <location evidence="1">Cell membrane</location>
        <topology evidence="1">Multi-pass membrane protein</topology>
    </subcellularLocation>
</comment>
<evidence type="ECO:0000313" key="9">
    <source>
        <dbReference type="EMBL" id="SFW72574.1"/>
    </source>
</evidence>
<organism evidence="9 10">
    <name type="scientific">Sinomicrobium oceani</name>
    <dbReference type="NCBI Taxonomy" id="1150368"/>
    <lineage>
        <taxon>Bacteria</taxon>
        <taxon>Pseudomonadati</taxon>
        <taxon>Bacteroidota</taxon>
        <taxon>Flavobacteriia</taxon>
        <taxon>Flavobacteriales</taxon>
        <taxon>Flavobacteriaceae</taxon>
        <taxon>Sinomicrobium</taxon>
    </lineage>
</organism>
<keyword evidence="3 6" id="KW-0812">Transmembrane</keyword>
<evidence type="ECO:0000256" key="4">
    <source>
        <dbReference type="ARBA" id="ARBA00022989"/>
    </source>
</evidence>
<sequence>MQLLNSQIFRLLLFLSAGIWVGFYTSPSPPVVYGILTLLFVVLGLLYYRLSGPVFSHGITFGLIAWCFTFVLGVLISCSRKPEFTADHYTHFTKEKPMMYFTPVSVLKPGDRYFRYIVRIKSVNGRKTSGKALLYLYRDSTTAGLSMEKQYGVRSDLHTINPSRNPHEFDYSDYLKKQYVYQSFNVIPGDLHIFPGSENGIHAHAERLRQHITASLKKHDLAPGTFSMIQALLLGQRQYIPEDLYRDYTDAGAIHILAISGLHIGIIMMMLYILFRPLLRFRHGNLISFFLTAGILWCFAFLTGMSASVTRAVCMFSFIALGLQLRRTTNINDVLLASMFFLLLLQPGFLFDIGFQFSYLAVFAIVKLQPVFYNWWRPRWRFTDAVWKLTTVSLAAQAGVLPLSLYYFHQFPGLFLLSNLFIIPLLGLILGGGIFIIILALLDILPSFLLDSYTWGISGMNLLISGIARQELFIFRNIPFHPVLLIISYGFLIASFSYLRNRSYRKLYPVLILVLCMQGFFFYQSYRASRKDHWIVLHKNRETRILRHYGKHLVIHSSDTTANALQDRMLTDYIMHEGIRKTEIQPVHSVYDIYGSYLMHIVSENAPLIEQPRIDYLLLSNSPTINLERFIQAYRPKVVIADGSNYASLVMQWRLTCAKEKLPFHNTYEKGAYIFSPE</sequence>
<dbReference type="Pfam" id="PF03772">
    <property type="entry name" value="Competence"/>
    <property type="match status" value="1"/>
</dbReference>
<feature type="transmembrane region" description="Helical" evidence="6">
    <location>
        <begin position="385"/>
        <end position="408"/>
    </location>
</feature>
<dbReference type="OrthoDB" id="9761531at2"/>
<feature type="transmembrane region" description="Helical" evidence="6">
    <location>
        <begin position="252"/>
        <end position="274"/>
    </location>
</feature>
<dbReference type="Proteomes" id="UP000182248">
    <property type="component" value="Unassembled WGS sequence"/>
</dbReference>
<gene>
    <name evidence="9" type="ORF">SAMN02927921_03689</name>
</gene>
<proteinExistence type="predicted"/>
<dbReference type="InterPro" id="IPR004477">
    <property type="entry name" value="ComEC_N"/>
</dbReference>
<dbReference type="InterPro" id="IPR052159">
    <property type="entry name" value="Competence_DNA_uptake"/>
</dbReference>
<feature type="transmembrane region" description="Helical" evidence="6">
    <location>
        <begin position="31"/>
        <end position="48"/>
    </location>
</feature>
<evidence type="ECO:0000256" key="6">
    <source>
        <dbReference type="SAM" id="Phobius"/>
    </source>
</evidence>
<feature type="transmembrane region" description="Helical" evidence="6">
    <location>
        <begin position="6"/>
        <end position="24"/>
    </location>
</feature>
<feature type="transmembrane region" description="Helical" evidence="6">
    <location>
        <begin position="420"/>
        <end position="441"/>
    </location>
</feature>
<evidence type="ECO:0000259" key="8">
    <source>
        <dbReference type="Pfam" id="PF13567"/>
    </source>
</evidence>
<evidence type="ECO:0000256" key="1">
    <source>
        <dbReference type="ARBA" id="ARBA00004651"/>
    </source>
</evidence>
<feature type="transmembrane region" description="Helical" evidence="6">
    <location>
        <begin position="480"/>
        <end position="499"/>
    </location>
</feature>
<dbReference type="NCBIfam" id="TIGR00360">
    <property type="entry name" value="ComEC_N-term"/>
    <property type="match status" value="1"/>
</dbReference>
<evidence type="ECO:0000256" key="5">
    <source>
        <dbReference type="ARBA" id="ARBA00023136"/>
    </source>
</evidence>
<dbReference type="EMBL" id="FPJE01000028">
    <property type="protein sequence ID" value="SFW72574.1"/>
    <property type="molecule type" value="Genomic_DNA"/>
</dbReference>